<evidence type="ECO:0000313" key="3">
    <source>
        <dbReference type="Proteomes" id="UP000677918"/>
    </source>
</evidence>
<evidence type="ECO:0000313" key="2">
    <source>
        <dbReference type="EMBL" id="GIQ69334.1"/>
    </source>
</evidence>
<dbReference type="Proteomes" id="UP000677918">
    <property type="component" value="Unassembled WGS sequence"/>
</dbReference>
<proteinExistence type="predicted"/>
<comment type="caution">
    <text evidence="2">The sequence shown here is derived from an EMBL/GenBank/DDBJ whole genome shotgun (WGS) entry which is preliminary data.</text>
</comment>
<sequence length="283" mass="31565">MHRTQAKAVMHIEASASEIWPYLATPAGMNAYLTDEVIVAGSTIQEGDQVRIIIGDMINDAVCLACEPPRRFCLRDRFRAMLADGSYLEYELTTTFLLEEEQWMTKVTAVAESYEEDNVWMQWLRECGELGWRQSLFNLKHVVELGLDLRYDIFGYPRLGVCNCTASMEQVAEQGYNPDTVGGNVLLEVFPDSPAARAGLCKGDLVLALSGEPVPTYHDFVKALAMSFRKHQAVPITYARDGRIYHTAVTLSSDPLLTGLVQPTEERIAAILNRKADHGQSDS</sequence>
<dbReference type="InterPro" id="IPR036034">
    <property type="entry name" value="PDZ_sf"/>
</dbReference>
<evidence type="ECO:0000259" key="1">
    <source>
        <dbReference type="SMART" id="SM00228"/>
    </source>
</evidence>
<dbReference type="SUPFAM" id="SSF55961">
    <property type="entry name" value="Bet v1-like"/>
    <property type="match status" value="1"/>
</dbReference>
<dbReference type="InterPro" id="IPR023393">
    <property type="entry name" value="START-like_dom_sf"/>
</dbReference>
<dbReference type="Gene3D" id="2.30.42.10">
    <property type="match status" value="1"/>
</dbReference>
<dbReference type="Gene3D" id="3.30.530.20">
    <property type="match status" value="1"/>
</dbReference>
<dbReference type="RefSeq" id="WP_213412139.1">
    <property type="nucleotide sequence ID" value="NZ_BOVK01000027.1"/>
</dbReference>
<dbReference type="EMBL" id="BOVK01000027">
    <property type="protein sequence ID" value="GIQ69334.1"/>
    <property type="molecule type" value="Genomic_DNA"/>
</dbReference>
<dbReference type="SMART" id="SM00228">
    <property type="entry name" value="PDZ"/>
    <property type="match status" value="1"/>
</dbReference>
<dbReference type="AlphaFoldDB" id="A0A8J4M253"/>
<organism evidence="2 3">
    <name type="scientific">Xylanibacillus composti</name>
    <dbReference type="NCBI Taxonomy" id="1572762"/>
    <lineage>
        <taxon>Bacteria</taxon>
        <taxon>Bacillati</taxon>
        <taxon>Bacillota</taxon>
        <taxon>Bacilli</taxon>
        <taxon>Bacillales</taxon>
        <taxon>Paenibacillaceae</taxon>
        <taxon>Xylanibacillus</taxon>
    </lineage>
</organism>
<gene>
    <name evidence="2" type="ORF">XYCOK13_21580</name>
</gene>
<accession>A0A8J4M253</accession>
<reference evidence="2" key="1">
    <citation type="submission" date="2021-04" db="EMBL/GenBank/DDBJ databases">
        <title>Draft genome sequence of Xylanibacillus composti strain K13.</title>
        <authorList>
            <person name="Uke A."/>
            <person name="Chhe C."/>
            <person name="Baramee S."/>
            <person name="Kosugi A."/>
        </authorList>
    </citation>
    <scope>NUCLEOTIDE SEQUENCE</scope>
    <source>
        <strain evidence="2">K13</strain>
    </source>
</reference>
<protein>
    <recommendedName>
        <fullName evidence="1">PDZ domain-containing protein</fullName>
    </recommendedName>
</protein>
<dbReference type="InterPro" id="IPR041489">
    <property type="entry name" value="PDZ_6"/>
</dbReference>
<dbReference type="Pfam" id="PF17820">
    <property type="entry name" value="PDZ_6"/>
    <property type="match status" value="1"/>
</dbReference>
<feature type="domain" description="PDZ" evidence="1">
    <location>
        <begin position="157"/>
        <end position="242"/>
    </location>
</feature>
<dbReference type="InterPro" id="IPR001478">
    <property type="entry name" value="PDZ"/>
</dbReference>
<keyword evidence="3" id="KW-1185">Reference proteome</keyword>
<dbReference type="SUPFAM" id="SSF50156">
    <property type="entry name" value="PDZ domain-like"/>
    <property type="match status" value="1"/>
</dbReference>
<name>A0A8J4M253_9BACL</name>